<comment type="caution">
    <text evidence="1">The sequence shown here is derived from an EMBL/GenBank/DDBJ whole genome shotgun (WGS) entry which is preliminary data.</text>
</comment>
<dbReference type="EMBL" id="VIIS01000759">
    <property type="protein sequence ID" value="KAF0305352.1"/>
    <property type="molecule type" value="Genomic_DNA"/>
</dbReference>
<sequence>MERQKQELQWKMQELELDTEREILKAKQGALLKFEEEEGILVSVLKDQNKQSHLPLIEPGVFSGSIDKFPLWLKAFETYVEHRTSSPVERLHFLSRYTEGDAHSAIAGFLHLRTTWKRLVDSSVYGPTPHYPSFADFVQLVSTEGRIACGPVAEKMPEYHADAEIGLLLGVNCPRIIKPREVIPGEEDDPWAVRTLLGWGIVGCVSEGEPTGCFYVGTGELLKKDCNWFEFRFNVPMASSMGGAWERIIRSVRSALIPLIMAHGHTLDDELFRTDYDRPVNRLILLLHDREDSQTGSHEAQ</sequence>
<organism evidence="1 2">
    <name type="scientific">Amphibalanus amphitrite</name>
    <name type="common">Striped barnacle</name>
    <name type="synonym">Balanus amphitrite</name>
    <dbReference type="NCBI Taxonomy" id="1232801"/>
    <lineage>
        <taxon>Eukaryota</taxon>
        <taxon>Metazoa</taxon>
        <taxon>Ecdysozoa</taxon>
        <taxon>Arthropoda</taxon>
        <taxon>Crustacea</taxon>
        <taxon>Multicrustacea</taxon>
        <taxon>Cirripedia</taxon>
        <taxon>Thoracica</taxon>
        <taxon>Thoracicalcarea</taxon>
        <taxon>Balanomorpha</taxon>
        <taxon>Balanoidea</taxon>
        <taxon>Balanidae</taxon>
        <taxon>Amphibalaninae</taxon>
        <taxon>Amphibalanus</taxon>
    </lineage>
</organism>
<evidence type="ECO:0000313" key="2">
    <source>
        <dbReference type="Proteomes" id="UP000440578"/>
    </source>
</evidence>
<dbReference type="Proteomes" id="UP000440578">
    <property type="component" value="Unassembled WGS sequence"/>
</dbReference>
<proteinExistence type="predicted"/>
<dbReference type="PANTHER" id="PTHR47331">
    <property type="entry name" value="PHD-TYPE DOMAIN-CONTAINING PROTEIN"/>
    <property type="match status" value="1"/>
</dbReference>
<reference evidence="1 2" key="1">
    <citation type="submission" date="2019-07" db="EMBL/GenBank/DDBJ databases">
        <title>Draft genome assembly of a fouling barnacle, Amphibalanus amphitrite (Darwin, 1854): The first reference genome for Thecostraca.</title>
        <authorList>
            <person name="Kim W."/>
        </authorList>
    </citation>
    <scope>NUCLEOTIDE SEQUENCE [LARGE SCALE GENOMIC DNA]</scope>
    <source>
        <strain evidence="1">SNU_AA5</strain>
        <tissue evidence="1">Soma without cirri and trophi</tissue>
    </source>
</reference>
<keyword evidence="2" id="KW-1185">Reference proteome</keyword>
<protein>
    <submittedName>
        <fullName evidence="1">Uncharacterized protein</fullName>
    </submittedName>
</protein>
<accession>A0A6A4WRU3</accession>
<evidence type="ECO:0000313" key="1">
    <source>
        <dbReference type="EMBL" id="KAF0305352.1"/>
    </source>
</evidence>
<name>A0A6A4WRU3_AMPAM</name>
<dbReference type="AlphaFoldDB" id="A0A6A4WRU3"/>
<dbReference type="OrthoDB" id="10051210at2759"/>
<gene>
    <name evidence="1" type="ORF">FJT64_023010</name>
</gene>
<dbReference type="PANTHER" id="PTHR47331:SF4">
    <property type="entry name" value="PEPTIDASE S1 DOMAIN-CONTAINING PROTEIN"/>
    <property type="match status" value="1"/>
</dbReference>